<proteinExistence type="predicted"/>
<evidence type="ECO:0000313" key="3">
    <source>
        <dbReference type="Proteomes" id="UP001066276"/>
    </source>
</evidence>
<gene>
    <name evidence="2" type="ORF">NDU88_000114</name>
</gene>
<feature type="compositionally biased region" description="Polar residues" evidence="1">
    <location>
        <begin position="88"/>
        <end position="101"/>
    </location>
</feature>
<accession>A0AAV7UP26</accession>
<reference evidence="2" key="1">
    <citation type="journal article" date="2022" name="bioRxiv">
        <title>Sequencing and chromosome-scale assembly of the giantPleurodeles waltlgenome.</title>
        <authorList>
            <person name="Brown T."/>
            <person name="Elewa A."/>
            <person name="Iarovenko S."/>
            <person name="Subramanian E."/>
            <person name="Araus A.J."/>
            <person name="Petzold A."/>
            <person name="Susuki M."/>
            <person name="Suzuki K.-i.T."/>
            <person name="Hayashi T."/>
            <person name="Toyoda A."/>
            <person name="Oliveira C."/>
            <person name="Osipova E."/>
            <person name="Leigh N.D."/>
            <person name="Simon A."/>
            <person name="Yun M.H."/>
        </authorList>
    </citation>
    <scope>NUCLEOTIDE SEQUENCE</scope>
    <source>
        <strain evidence="2">20211129_DDA</strain>
        <tissue evidence="2">Liver</tissue>
    </source>
</reference>
<comment type="caution">
    <text evidence="2">The sequence shown here is derived from an EMBL/GenBank/DDBJ whole genome shotgun (WGS) entry which is preliminary data.</text>
</comment>
<dbReference type="EMBL" id="JANPWB010000004">
    <property type="protein sequence ID" value="KAJ1190795.1"/>
    <property type="molecule type" value="Genomic_DNA"/>
</dbReference>
<dbReference type="Proteomes" id="UP001066276">
    <property type="component" value="Chromosome 2_2"/>
</dbReference>
<evidence type="ECO:0000256" key="1">
    <source>
        <dbReference type="SAM" id="MobiDB-lite"/>
    </source>
</evidence>
<keyword evidence="3" id="KW-1185">Reference proteome</keyword>
<feature type="region of interest" description="Disordered" evidence="1">
    <location>
        <begin position="72"/>
        <end position="104"/>
    </location>
</feature>
<name>A0AAV7UP26_PLEWA</name>
<organism evidence="2 3">
    <name type="scientific">Pleurodeles waltl</name>
    <name type="common">Iberian ribbed newt</name>
    <dbReference type="NCBI Taxonomy" id="8319"/>
    <lineage>
        <taxon>Eukaryota</taxon>
        <taxon>Metazoa</taxon>
        <taxon>Chordata</taxon>
        <taxon>Craniata</taxon>
        <taxon>Vertebrata</taxon>
        <taxon>Euteleostomi</taxon>
        <taxon>Amphibia</taxon>
        <taxon>Batrachia</taxon>
        <taxon>Caudata</taxon>
        <taxon>Salamandroidea</taxon>
        <taxon>Salamandridae</taxon>
        <taxon>Pleurodelinae</taxon>
        <taxon>Pleurodeles</taxon>
    </lineage>
</organism>
<evidence type="ECO:0000313" key="2">
    <source>
        <dbReference type="EMBL" id="KAJ1190795.1"/>
    </source>
</evidence>
<protein>
    <submittedName>
        <fullName evidence="2">Uncharacterized protein</fullName>
    </submittedName>
</protein>
<dbReference type="AlphaFoldDB" id="A0AAV7UP26"/>
<sequence>MHLHICLAPADRRERHLNFVQLRPAALLRQGRGASRDRHRAIEGPCSSGDLTPLLARQQCDPKDGRAQALAAGRPGAEAALETRRTKSTSAPSERTVSAPQQERRRDLRCGITIGSGGPRWVAESARGPGRPNPTYGPALKMSTAAGVAATRLRGCPGSGPSGVAPGGVEVCLKLRWAEEMGTVPKRVA</sequence>